<reference evidence="3" key="1">
    <citation type="submission" date="2020-01" db="EMBL/GenBank/DDBJ databases">
        <authorList>
            <person name="Meier V. D."/>
            <person name="Meier V D."/>
        </authorList>
    </citation>
    <scope>NUCLEOTIDE SEQUENCE</scope>
    <source>
        <strain evidence="3">HLG_WM_MAG_08</strain>
    </source>
</reference>
<feature type="transmembrane region" description="Helical" evidence="2">
    <location>
        <begin position="155"/>
        <end position="179"/>
    </location>
</feature>
<feature type="region of interest" description="Disordered" evidence="1">
    <location>
        <begin position="312"/>
        <end position="347"/>
    </location>
</feature>
<sequence length="347" mass="38247">MILKNNGVFALKPVKIRSYTTIMQILVLLVLAIGFAVYQKEGVIQFFHITETGLMGLVLNGMIIGLFLFGLLRIILLFLSYAREQGVVNRFIGRVRDKVANPTYQLGQSALIVERYKAVQHINQQNAVVDQSALAATLAATQASRFTLVRFVHNTLILMGVFGTIVSLSVALVGAAELLDSPDSLEQMGTIIGGMSTALSTTITAILCYVFFTYFHLRLQDARTQLLANIEEVTALHILPGFHTTEESLLLDVTALTTELRHSAEAVRKIQDRFLQAGDRLQLAVDDLQNTIGNGGEDIRIIRESLREGFRLGDENGSPSAADTQLPEQPAHTAQPNSPYPPNQRFR</sequence>
<feature type="transmembrane region" description="Helical" evidence="2">
    <location>
        <begin position="21"/>
        <end position="38"/>
    </location>
</feature>
<proteinExistence type="predicted"/>
<dbReference type="AlphaFoldDB" id="A0A6S6U8K9"/>
<keyword evidence="2" id="KW-0812">Transmembrane</keyword>
<feature type="transmembrane region" description="Helical" evidence="2">
    <location>
        <begin position="58"/>
        <end position="82"/>
    </location>
</feature>
<evidence type="ECO:0000256" key="2">
    <source>
        <dbReference type="SAM" id="Phobius"/>
    </source>
</evidence>
<name>A0A6S6U8K9_9GAMM</name>
<evidence type="ECO:0000256" key="1">
    <source>
        <dbReference type="SAM" id="MobiDB-lite"/>
    </source>
</evidence>
<organism evidence="3">
    <name type="scientific">uncultured Thiotrichaceae bacterium</name>
    <dbReference type="NCBI Taxonomy" id="298394"/>
    <lineage>
        <taxon>Bacteria</taxon>
        <taxon>Pseudomonadati</taxon>
        <taxon>Pseudomonadota</taxon>
        <taxon>Gammaproteobacteria</taxon>
        <taxon>Thiotrichales</taxon>
        <taxon>Thiotrichaceae</taxon>
        <taxon>environmental samples</taxon>
    </lineage>
</organism>
<feature type="transmembrane region" description="Helical" evidence="2">
    <location>
        <begin position="191"/>
        <end position="215"/>
    </location>
</feature>
<dbReference type="EMBL" id="CACVAV010000381">
    <property type="protein sequence ID" value="CAA6824408.1"/>
    <property type="molecule type" value="Genomic_DNA"/>
</dbReference>
<feature type="compositionally biased region" description="Pro residues" evidence="1">
    <location>
        <begin position="338"/>
        <end position="347"/>
    </location>
</feature>
<keyword evidence="2" id="KW-1133">Transmembrane helix</keyword>
<feature type="compositionally biased region" description="Polar residues" evidence="1">
    <location>
        <begin position="317"/>
        <end position="337"/>
    </location>
</feature>
<evidence type="ECO:0000313" key="3">
    <source>
        <dbReference type="EMBL" id="CAA6824408.1"/>
    </source>
</evidence>
<accession>A0A6S6U8K9</accession>
<keyword evidence="2" id="KW-0472">Membrane</keyword>
<evidence type="ECO:0008006" key="4">
    <source>
        <dbReference type="Google" id="ProtNLM"/>
    </source>
</evidence>
<gene>
    <name evidence="3" type="ORF">HELGO_WM24481</name>
</gene>
<protein>
    <recommendedName>
        <fullName evidence="4">MotA/TolQ/ExbB proton channel domain-containing protein</fullName>
    </recommendedName>
</protein>